<dbReference type="Proteomes" id="UP000030004">
    <property type="component" value="Unassembled WGS sequence"/>
</dbReference>
<organism evidence="9 10">
    <name type="scientific">Pseudooceanicola atlanticus</name>
    <dbReference type="NCBI Taxonomy" id="1461694"/>
    <lineage>
        <taxon>Bacteria</taxon>
        <taxon>Pseudomonadati</taxon>
        <taxon>Pseudomonadota</taxon>
        <taxon>Alphaproteobacteria</taxon>
        <taxon>Rhodobacterales</taxon>
        <taxon>Paracoccaceae</taxon>
        <taxon>Pseudooceanicola</taxon>
    </lineage>
</organism>
<evidence type="ECO:0000256" key="6">
    <source>
        <dbReference type="ARBA" id="ARBA00023136"/>
    </source>
</evidence>
<dbReference type="Pfam" id="PF06808">
    <property type="entry name" value="DctM"/>
    <property type="match status" value="1"/>
</dbReference>
<reference evidence="9 10" key="1">
    <citation type="journal article" date="2015" name="Antonie Van Leeuwenhoek">
        <title>Pseudooceanicola atlanticus gen. nov. sp. nov., isolated from surface seawater of the Atlantic Ocean and reclassification of Oceanicola batsensis, Oceanicola marinus, Oceanicola nitratireducens, Oceanicola nanhaiensis, Oceanicola antarcticus and Oceanicola flagellatus, as Pseudooceanicola batsensis comb. nov., Pseudooceanicola marinus comb. nov., Pseudooceanicola nitratireducens comb. nov., Pseudooceanicola nanhaiensis comb. nov., Pseudooceanicola antarcticus comb. nov., and Pseudooceanicola flagellatus comb. nov.</title>
        <authorList>
            <person name="Lai Q."/>
            <person name="Li G."/>
            <person name="Liu X."/>
            <person name="Du Y."/>
            <person name="Sun F."/>
            <person name="Shao Z."/>
        </authorList>
    </citation>
    <scope>NUCLEOTIDE SEQUENCE [LARGE SCALE GENOMIC DNA]</scope>
    <source>
        <strain evidence="9 10">22II-s11g</strain>
    </source>
</reference>
<evidence type="ECO:0000313" key="9">
    <source>
        <dbReference type="EMBL" id="KGM49145.1"/>
    </source>
</evidence>
<dbReference type="InterPro" id="IPR010656">
    <property type="entry name" value="DctM"/>
</dbReference>
<dbReference type="NCBIfam" id="TIGR00786">
    <property type="entry name" value="dctM"/>
    <property type="match status" value="1"/>
</dbReference>
<keyword evidence="2" id="KW-1003">Cell membrane</keyword>
<gene>
    <name evidence="9" type="ORF">ATO9_10755</name>
</gene>
<dbReference type="GO" id="GO:0022857">
    <property type="term" value="F:transmembrane transporter activity"/>
    <property type="evidence" value="ECO:0007669"/>
    <property type="project" value="UniProtKB-UniRule"/>
</dbReference>
<dbReference type="STRING" id="1461694.ATO9_10755"/>
<keyword evidence="6 7" id="KW-0472">Membrane</keyword>
<feature type="transmembrane region" description="Helical" evidence="7">
    <location>
        <begin position="60"/>
        <end position="80"/>
    </location>
</feature>
<evidence type="ECO:0000256" key="1">
    <source>
        <dbReference type="ARBA" id="ARBA00004429"/>
    </source>
</evidence>
<feature type="transmembrane region" description="Helical" evidence="7">
    <location>
        <begin position="402"/>
        <end position="430"/>
    </location>
</feature>
<evidence type="ECO:0000313" key="10">
    <source>
        <dbReference type="Proteomes" id="UP000030004"/>
    </source>
</evidence>
<keyword evidence="5 7" id="KW-1133">Transmembrane helix</keyword>
<keyword evidence="3 7" id="KW-0997">Cell inner membrane</keyword>
<evidence type="ECO:0000256" key="5">
    <source>
        <dbReference type="ARBA" id="ARBA00022989"/>
    </source>
</evidence>
<evidence type="ECO:0000259" key="8">
    <source>
        <dbReference type="Pfam" id="PF06808"/>
    </source>
</evidence>
<comment type="similarity">
    <text evidence="7">Belongs to the TRAP transporter large permease family.</text>
</comment>
<evidence type="ECO:0000256" key="2">
    <source>
        <dbReference type="ARBA" id="ARBA00022475"/>
    </source>
</evidence>
<dbReference type="EMBL" id="AQQX01000003">
    <property type="protein sequence ID" value="KGM49145.1"/>
    <property type="molecule type" value="Genomic_DNA"/>
</dbReference>
<sequence length="435" mass="46026">MEREIIGLIGLGLMLGLLVLRVHIGIALISVSTGGIWYLIGSRPALGMLSNLPYDFTASWTLSSVPMFLLMGYVCYYAGLTRGLFEVARSWLAWLPGGLAVATIWGSAGFAAVTGSSIACAAAMGRIAIPEMKRAGYDMRLATGSVAAAGTLGALIPPSILLILFGVFAEVPIAKLFIGGIGAGLTTAVLYMTVVIGLALWKPHMAPRLAEKPPLDQRMRDLRETWPILVLLVVVIGGMFGGFFTATEAGAVGAFAAILIGLAKRSLNLSGLWEALKETLLTTSSLFLIAIGAILLTRFLTLSGTGHMIADAIIAMQANTLVLLIGISCIYLILGMFLDPLGAMLLTVPVLLPILDNAGIDLIWFGVFLVKFLEIGMITPPIGMNVFVIKGVVGNQASLTTIFRGIFLFLAADAIAVTLFIAFPQIILFLPGLMQ</sequence>
<dbReference type="PANTHER" id="PTHR33362:SF5">
    <property type="entry name" value="C4-DICARBOXYLATE TRAP TRANSPORTER LARGE PERMEASE PROTEIN DCTM"/>
    <property type="match status" value="1"/>
</dbReference>
<feature type="transmembrane region" description="Helical" evidence="7">
    <location>
        <begin position="228"/>
        <end position="260"/>
    </location>
</feature>
<feature type="transmembrane region" description="Helical" evidence="7">
    <location>
        <begin position="280"/>
        <end position="300"/>
    </location>
</feature>
<comment type="subunit">
    <text evidence="7">The complex comprises the extracytoplasmic solute receptor protein and the two transmembrane proteins.</text>
</comment>
<dbReference type="eggNOG" id="COG1593">
    <property type="taxonomic scope" value="Bacteria"/>
</dbReference>
<dbReference type="InterPro" id="IPR004681">
    <property type="entry name" value="TRAP_DctM"/>
</dbReference>
<dbReference type="PANTHER" id="PTHR33362">
    <property type="entry name" value="SIALIC ACID TRAP TRANSPORTER PERMEASE PROTEIN SIAT-RELATED"/>
    <property type="match status" value="1"/>
</dbReference>
<comment type="caution">
    <text evidence="9">The sequence shown here is derived from an EMBL/GenBank/DDBJ whole genome shotgun (WGS) entry which is preliminary data.</text>
</comment>
<dbReference type="PIRSF" id="PIRSF006066">
    <property type="entry name" value="HI0050"/>
    <property type="match status" value="1"/>
</dbReference>
<keyword evidence="4 7" id="KW-0812">Transmembrane</keyword>
<feature type="transmembrane region" description="Helical" evidence="7">
    <location>
        <begin position="340"/>
        <end position="355"/>
    </location>
</feature>
<comment type="function">
    <text evidence="7">Part of the tripartite ATP-independent periplasmic (TRAP) transport system.</text>
</comment>
<dbReference type="GO" id="GO:0005886">
    <property type="term" value="C:plasma membrane"/>
    <property type="evidence" value="ECO:0007669"/>
    <property type="project" value="UniProtKB-SubCell"/>
</dbReference>
<feature type="transmembrane region" description="Helical" evidence="7">
    <location>
        <begin position="312"/>
        <end position="334"/>
    </location>
</feature>
<comment type="caution">
    <text evidence="7">Lacks conserved residue(s) required for the propagation of feature annotation.</text>
</comment>
<proteinExistence type="inferred from homology"/>
<name>A0A0A0EFP2_9RHOB</name>
<keyword evidence="7" id="KW-0813">Transport</keyword>
<keyword evidence="10" id="KW-1185">Reference proteome</keyword>
<protein>
    <recommendedName>
        <fullName evidence="7">TRAP transporter large permease protein</fullName>
    </recommendedName>
</protein>
<feature type="transmembrane region" description="Helical" evidence="7">
    <location>
        <begin position="12"/>
        <end position="40"/>
    </location>
</feature>
<feature type="transmembrane region" description="Helical" evidence="7">
    <location>
        <begin position="87"/>
        <end position="105"/>
    </location>
</feature>
<feature type="transmembrane region" description="Helical" evidence="7">
    <location>
        <begin position="177"/>
        <end position="201"/>
    </location>
</feature>
<dbReference type="AlphaFoldDB" id="A0A0A0EFP2"/>
<accession>A0A0A0EFP2</accession>
<evidence type="ECO:0000256" key="7">
    <source>
        <dbReference type="RuleBase" id="RU369079"/>
    </source>
</evidence>
<dbReference type="RefSeq" id="WP_043748221.1">
    <property type="nucleotide sequence ID" value="NZ_AQQX01000003.1"/>
</dbReference>
<evidence type="ECO:0000256" key="4">
    <source>
        <dbReference type="ARBA" id="ARBA00022692"/>
    </source>
</evidence>
<comment type="subcellular location">
    <subcellularLocation>
        <location evidence="1 7">Cell inner membrane</location>
        <topology evidence="1 7">Multi-pass membrane protein</topology>
    </subcellularLocation>
</comment>
<feature type="transmembrane region" description="Helical" evidence="7">
    <location>
        <begin position="141"/>
        <end position="165"/>
    </location>
</feature>
<dbReference type="OrthoDB" id="9790209at2"/>
<evidence type="ECO:0000256" key="3">
    <source>
        <dbReference type="ARBA" id="ARBA00022519"/>
    </source>
</evidence>
<feature type="domain" description="TRAP C4-dicarboxylate transport system permease DctM subunit" evidence="8">
    <location>
        <begin position="11"/>
        <end position="426"/>
    </location>
</feature>